<dbReference type="Pfam" id="PF04149">
    <property type="entry name" value="DUF397"/>
    <property type="match status" value="1"/>
</dbReference>
<name>A0A1G8X679_ACTMZ</name>
<dbReference type="Proteomes" id="UP000199213">
    <property type="component" value="Unassembled WGS sequence"/>
</dbReference>
<dbReference type="RefSeq" id="WP_092626617.1">
    <property type="nucleotide sequence ID" value="NZ_FNFM01000002.1"/>
</dbReference>
<dbReference type="OrthoDB" id="4316979at2"/>
<dbReference type="InterPro" id="IPR007278">
    <property type="entry name" value="DUF397"/>
</dbReference>
<organism evidence="2 3">
    <name type="scientific">Actinopolyspora mzabensis</name>
    <dbReference type="NCBI Taxonomy" id="995066"/>
    <lineage>
        <taxon>Bacteria</taxon>
        <taxon>Bacillati</taxon>
        <taxon>Actinomycetota</taxon>
        <taxon>Actinomycetes</taxon>
        <taxon>Actinopolysporales</taxon>
        <taxon>Actinopolysporaceae</taxon>
        <taxon>Actinopolyspora</taxon>
    </lineage>
</organism>
<dbReference type="AlphaFoldDB" id="A0A1G8X679"/>
<reference evidence="3" key="1">
    <citation type="submission" date="2016-10" db="EMBL/GenBank/DDBJ databases">
        <authorList>
            <person name="Varghese N."/>
            <person name="Submissions S."/>
        </authorList>
    </citation>
    <scope>NUCLEOTIDE SEQUENCE [LARGE SCALE GENOMIC DNA]</scope>
    <source>
        <strain evidence="3">DSM 45460</strain>
    </source>
</reference>
<keyword evidence="3" id="KW-1185">Reference proteome</keyword>
<sequence length="78" mass="8709">MNGQWNSGNTKKWHKSSYSATHGQCVEVSPRGNAVWLRNDSPDDEGPVLVFEPARFGAFLGAVKAGRFDHRTDLPRRP</sequence>
<evidence type="ECO:0000313" key="2">
    <source>
        <dbReference type="EMBL" id="SDJ85260.1"/>
    </source>
</evidence>
<feature type="domain" description="DUF397" evidence="1">
    <location>
        <begin position="12"/>
        <end position="64"/>
    </location>
</feature>
<protein>
    <recommendedName>
        <fullName evidence="1">DUF397 domain-containing protein</fullName>
    </recommendedName>
</protein>
<dbReference type="EMBL" id="FNFM01000002">
    <property type="protein sequence ID" value="SDJ85260.1"/>
    <property type="molecule type" value="Genomic_DNA"/>
</dbReference>
<evidence type="ECO:0000313" key="3">
    <source>
        <dbReference type="Proteomes" id="UP000199213"/>
    </source>
</evidence>
<evidence type="ECO:0000259" key="1">
    <source>
        <dbReference type="Pfam" id="PF04149"/>
    </source>
</evidence>
<proteinExistence type="predicted"/>
<accession>A0A1G8X679</accession>
<gene>
    <name evidence="2" type="ORF">SAMN04487820_102372</name>
</gene>